<comment type="subcellular location">
    <subcellularLocation>
        <location evidence="1">Nucleus</location>
    </subcellularLocation>
</comment>
<dbReference type="EC" id="2.7.11.1" evidence="3"/>
<dbReference type="AlphaFoldDB" id="A0AAW1R758"/>
<evidence type="ECO:0000313" key="16">
    <source>
        <dbReference type="EMBL" id="KAK9829315.1"/>
    </source>
</evidence>
<dbReference type="Gene3D" id="3.30.200.20">
    <property type="entry name" value="Phosphorylase Kinase, domain 1"/>
    <property type="match status" value="1"/>
</dbReference>
<evidence type="ECO:0000256" key="9">
    <source>
        <dbReference type="ARBA" id="ARBA00022777"/>
    </source>
</evidence>
<comment type="similarity">
    <text evidence="2">Belongs to the protein kinase superfamily. BUD32 family.</text>
</comment>
<reference evidence="16 17" key="1">
    <citation type="journal article" date="2024" name="Nat. Commun.">
        <title>Phylogenomics reveals the evolutionary origins of lichenization in chlorophyte algae.</title>
        <authorList>
            <person name="Puginier C."/>
            <person name="Libourel C."/>
            <person name="Otte J."/>
            <person name="Skaloud P."/>
            <person name="Haon M."/>
            <person name="Grisel S."/>
            <person name="Petersen M."/>
            <person name="Berrin J.G."/>
            <person name="Delaux P.M."/>
            <person name="Dal Grande F."/>
            <person name="Keller J."/>
        </authorList>
    </citation>
    <scope>NUCLEOTIDE SEQUENCE [LARGE SCALE GENOMIC DNA]</scope>
    <source>
        <strain evidence="16 17">SAG 2043</strain>
    </source>
</reference>
<dbReference type="GO" id="GO:0005829">
    <property type="term" value="C:cytosol"/>
    <property type="evidence" value="ECO:0007669"/>
    <property type="project" value="TreeGrafter"/>
</dbReference>
<dbReference type="InterPro" id="IPR022495">
    <property type="entry name" value="Bud32"/>
</dbReference>
<evidence type="ECO:0000256" key="5">
    <source>
        <dbReference type="ARBA" id="ARBA00022553"/>
    </source>
</evidence>
<name>A0AAW1R758_9CHLO</name>
<evidence type="ECO:0000313" key="17">
    <source>
        <dbReference type="Proteomes" id="UP001489004"/>
    </source>
</evidence>
<keyword evidence="11" id="KW-0067">ATP-binding</keyword>
<comment type="catalytic activity">
    <reaction evidence="14">
        <text>L-seryl-[protein] + ATP = O-phospho-L-seryl-[protein] + ADP + H(+)</text>
        <dbReference type="Rhea" id="RHEA:17989"/>
        <dbReference type="Rhea" id="RHEA-COMP:9863"/>
        <dbReference type="Rhea" id="RHEA-COMP:11604"/>
        <dbReference type="ChEBI" id="CHEBI:15378"/>
        <dbReference type="ChEBI" id="CHEBI:29999"/>
        <dbReference type="ChEBI" id="CHEBI:30616"/>
        <dbReference type="ChEBI" id="CHEBI:83421"/>
        <dbReference type="ChEBI" id="CHEBI:456216"/>
        <dbReference type="EC" id="2.7.11.1"/>
    </reaction>
</comment>
<evidence type="ECO:0000256" key="10">
    <source>
        <dbReference type="ARBA" id="ARBA00022801"/>
    </source>
</evidence>
<keyword evidence="6" id="KW-0808">Transferase</keyword>
<evidence type="ECO:0000256" key="11">
    <source>
        <dbReference type="ARBA" id="ARBA00022840"/>
    </source>
</evidence>
<evidence type="ECO:0000256" key="13">
    <source>
        <dbReference type="ARBA" id="ARBA00047899"/>
    </source>
</evidence>
<dbReference type="SUPFAM" id="SSF56112">
    <property type="entry name" value="Protein kinase-like (PK-like)"/>
    <property type="match status" value="1"/>
</dbReference>
<evidence type="ECO:0000256" key="4">
    <source>
        <dbReference type="ARBA" id="ARBA00022527"/>
    </source>
</evidence>
<evidence type="ECO:0000259" key="15">
    <source>
        <dbReference type="PROSITE" id="PS50011"/>
    </source>
</evidence>
<dbReference type="FunFam" id="3.30.200.20:FF:000201">
    <property type="entry name" value="TP53-regulating kinase isoform X1"/>
    <property type="match status" value="1"/>
</dbReference>
<keyword evidence="7" id="KW-0819">tRNA processing</keyword>
<evidence type="ECO:0000256" key="14">
    <source>
        <dbReference type="ARBA" id="ARBA00048679"/>
    </source>
</evidence>
<dbReference type="GO" id="GO:0005634">
    <property type="term" value="C:nucleus"/>
    <property type="evidence" value="ECO:0007669"/>
    <property type="project" value="UniProtKB-SubCell"/>
</dbReference>
<dbReference type="GO" id="GO:0016787">
    <property type="term" value="F:hydrolase activity"/>
    <property type="evidence" value="ECO:0007669"/>
    <property type="project" value="UniProtKB-KW"/>
</dbReference>
<dbReference type="InterPro" id="IPR000719">
    <property type="entry name" value="Prot_kinase_dom"/>
</dbReference>
<dbReference type="EMBL" id="JALJOR010000001">
    <property type="protein sequence ID" value="KAK9829315.1"/>
    <property type="molecule type" value="Genomic_DNA"/>
</dbReference>
<evidence type="ECO:0000256" key="3">
    <source>
        <dbReference type="ARBA" id="ARBA00012513"/>
    </source>
</evidence>
<evidence type="ECO:0000256" key="12">
    <source>
        <dbReference type="ARBA" id="ARBA00023242"/>
    </source>
</evidence>
<keyword evidence="5" id="KW-0597">Phosphoprotein</keyword>
<dbReference type="GO" id="GO:0008033">
    <property type="term" value="P:tRNA processing"/>
    <property type="evidence" value="ECO:0007669"/>
    <property type="project" value="UniProtKB-KW"/>
</dbReference>
<evidence type="ECO:0000256" key="7">
    <source>
        <dbReference type="ARBA" id="ARBA00022694"/>
    </source>
</evidence>
<dbReference type="SMART" id="SM00220">
    <property type="entry name" value="S_TKc"/>
    <property type="match status" value="1"/>
</dbReference>
<keyword evidence="17" id="KW-1185">Reference proteome</keyword>
<evidence type="ECO:0000256" key="6">
    <source>
        <dbReference type="ARBA" id="ARBA00022679"/>
    </source>
</evidence>
<dbReference type="PANTHER" id="PTHR12209:SF0">
    <property type="entry name" value="EKC_KEOPS COMPLEX SUBUNIT TP53RK"/>
    <property type="match status" value="1"/>
</dbReference>
<keyword evidence="9" id="KW-0418">Kinase</keyword>
<dbReference type="GO" id="GO:0004674">
    <property type="term" value="F:protein serine/threonine kinase activity"/>
    <property type="evidence" value="ECO:0007669"/>
    <property type="project" value="UniProtKB-KW"/>
</dbReference>
<dbReference type="Pfam" id="PF00069">
    <property type="entry name" value="Pkinase"/>
    <property type="match status" value="1"/>
</dbReference>
<keyword evidence="10" id="KW-0378">Hydrolase</keyword>
<keyword evidence="8" id="KW-0547">Nucleotide-binding</keyword>
<evidence type="ECO:0000256" key="8">
    <source>
        <dbReference type="ARBA" id="ARBA00022741"/>
    </source>
</evidence>
<organism evidence="16 17">
    <name type="scientific">[Myrmecia] bisecta</name>
    <dbReference type="NCBI Taxonomy" id="41462"/>
    <lineage>
        <taxon>Eukaryota</taxon>
        <taxon>Viridiplantae</taxon>
        <taxon>Chlorophyta</taxon>
        <taxon>core chlorophytes</taxon>
        <taxon>Trebouxiophyceae</taxon>
        <taxon>Trebouxiales</taxon>
        <taxon>Trebouxiaceae</taxon>
        <taxon>Myrmecia</taxon>
    </lineage>
</organism>
<dbReference type="Proteomes" id="UP001489004">
    <property type="component" value="Unassembled WGS sequence"/>
</dbReference>
<comment type="caution">
    <text evidence="16">The sequence shown here is derived from an EMBL/GenBank/DDBJ whole genome shotgun (WGS) entry which is preliminary data.</text>
</comment>
<dbReference type="InterPro" id="IPR008266">
    <property type="entry name" value="Tyr_kinase_AS"/>
</dbReference>
<evidence type="ECO:0000256" key="2">
    <source>
        <dbReference type="ARBA" id="ARBA00010630"/>
    </source>
</evidence>
<keyword evidence="12" id="KW-0539">Nucleus</keyword>
<accession>A0AAW1R758</accession>
<dbReference type="GO" id="GO:0070525">
    <property type="term" value="P:tRNA threonylcarbamoyladenosine metabolic process"/>
    <property type="evidence" value="ECO:0007669"/>
    <property type="project" value="TreeGrafter"/>
</dbReference>
<keyword evidence="4" id="KW-0723">Serine/threonine-protein kinase</keyword>
<dbReference type="GO" id="GO:0005524">
    <property type="term" value="F:ATP binding"/>
    <property type="evidence" value="ECO:0007669"/>
    <property type="project" value="UniProtKB-KW"/>
</dbReference>
<dbReference type="PANTHER" id="PTHR12209">
    <property type="entry name" value="NON-SPECIFIC SERINE/THREONINE PROTEIN KINASE"/>
    <property type="match status" value="1"/>
</dbReference>
<comment type="catalytic activity">
    <reaction evidence="13">
        <text>L-threonyl-[protein] + ATP = O-phospho-L-threonyl-[protein] + ADP + H(+)</text>
        <dbReference type="Rhea" id="RHEA:46608"/>
        <dbReference type="Rhea" id="RHEA-COMP:11060"/>
        <dbReference type="Rhea" id="RHEA-COMP:11605"/>
        <dbReference type="ChEBI" id="CHEBI:15378"/>
        <dbReference type="ChEBI" id="CHEBI:30013"/>
        <dbReference type="ChEBI" id="CHEBI:30616"/>
        <dbReference type="ChEBI" id="CHEBI:61977"/>
        <dbReference type="ChEBI" id="CHEBI:456216"/>
        <dbReference type="EC" id="2.7.11.1"/>
    </reaction>
</comment>
<dbReference type="PROSITE" id="PS50011">
    <property type="entry name" value="PROTEIN_KINASE_DOM"/>
    <property type="match status" value="1"/>
</dbReference>
<dbReference type="Gene3D" id="1.10.510.10">
    <property type="entry name" value="Transferase(Phosphotransferase) domain 1"/>
    <property type="match status" value="1"/>
</dbReference>
<dbReference type="FunFam" id="1.10.510.10:FF:000323">
    <property type="entry name" value="TP53-regulating kinase, putative"/>
    <property type="match status" value="1"/>
</dbReference>
<proteinExistence type="inferred from homology"/>
<dbReference type="InterPro" id="IPR011009">
    <property type="entry name" value="Kinase-like_dom_sf"/>
</dbReference>
<sequence length="225" mass="25025">MVTVEEPIVSTSGCTLIGQGAEARVWEGMYLGQASILKQRFSKKYRHSTLDAKLTVGRLKQEVRSMLRARKVGVLTPVVQHVDHEASTIYMQKVIGRSIKDVLHEGSLEAEGLKLLMAEVGRILAKIHDGGLVHGDLTTSNMMIRTHDGALVLIDFGLSYNSSVPEDKGVDLYVLERAFTSAHSTQGNLMDMVLESYRHHSSQWSATFNKFAEVRMRGRKRAMLG</sequence>
<dbReference type="NCBIfam" id="TIGR03724">
    <property type="entry name" value="arch_bud32"/>
    <property type="match status" value="1"/>
</dbReference>
<dbReference type="GO" id="GO:0000408">
    <property type="term" value="C:EKC/KEOPS complex"/>
    <property type="evidence" value="ECO:0007669"/>
    <property type="project" value="TreeGrafter"/>
</dbReference>
<protein>
    <recommendedName>
        <fullName evidence="3">non-specific serine/threonine protein kinase</fullName>
        <ecNumber evidence="3">2.7.11.1</ecNumber>
    </recommendedName>
</protein>
<feature type="domain" description="Protein kinase" evidence="15">
    <location>
        <begin position="11"/>
        <end position="225"/>
    </location>
</feature>
<gene>
    <name evidence="16" type="ORF">WJX72_005157</name>
</gene>
<dbReference type="PROSITE" id="PS00109">
    <property type="entry name" value="PROTEIN_KINASE_TYR"/>
    <property type="match status" value="1"/>
</dbReference>
<evidence type="ECO:0000256" key="1">
    <source>
        <dbReference type="ARBA" id="ARBA00004123"/>
    </source>
</evidence>